<accession>A0A9P0QL37</accession>
<evidence type="ECO:0000256" key="1">
    <source>
        <dbReference type="SAM" id="Coils"/>
    </source>
</evidence>
<feature type="compositionally biased region" description="Polar residues" evidence="2">
    <location>
        <begin position="1"/>
        <end position="18"/>
    </location>
</feature>
<evidence type="ECO:0000256" key="2">
    <source>
        <dbReference type="SAM" id="MobiDB-lite"/>
    </source>
</evidence>
<dbReference type="InterPro" id="IPR027267">
    <property type="entry name" value="AH/BAR_dom_sf"/>
</dbReference>
<dbReference type="Gene3D" id="1.20.1270.60">
    <property type="entry name" value="Arfaptin homology (AH) domain/BAR domain"/>
    <property type="match status" value="1"/>
</dbReference>
<reference evidence="3" key="1">
    <citation type="submission" date="2022-03" db="EMBL/GenBank/DDBJ databases">
        <authorList>
            <person name="Legras J.-L."/>
            <person name="Devillers H."/>
            <person name="Grondin C."/>
        </authorList>
    </citation>
    <scope>NUCLEOTIDE SEQUENCE</scope>
    <source>
        <strain evidence="3">CLIB 1423</strain>
    </source>
</reference>
<keyword evidence="1" id="KW-0175">Coiled coil</keyword>
<name>A0A9P0QL37_9ASCO</name>
<dbReference type="GO" id="GO:0005543">
    <property type="term" value="F:phospholipid binding"/>
    <property type="evidence" value="ECO:0007669"/>
    <property type="project" value="InterPro"/>
</dbReference>
<feature type="region of interest" description="Disordered" evidence="2">
    <location>
        <begin position="1"/>
        <end position="33"/>
    </location>
</feature>
<dbReference type="AlphaFoldDB" id="A0A9P0QL37"/>
<evidence type="ECO:0000313" key="3">
    <source>
        <dbReference type="EMBL" id="CAH2350653.1"/>
    </source>
</evidence>
<feature type="compositionally biased region" description="Basic and acidic residues" evidence="2">
    <location>
        <begin position="379"/>
        <end position="389"/>
    </location>
</feature>
<dbReference type="PANTHER" id="PTHR38407:SF1">
    <property type="entry name" value="PROTEIN IVY1"/>
    <property type="match status" value="1"/>
</dbReference>
<organism evidence="3 4">
    <name type="scientific">[Candida] railenensis</name>
    <dbReference type="NCBI Taxonomy" id="45579"/>
    <lineage>
        <taxon>Eukaryota</taxon>
        <taxon>Fungi</taxon>
        <taxon>Dikarya</taxon>
        <taxon>Ascomycota</taxon>
        <taxon>Saccharomycotina</taxon>
        <taxon>Pichiomycetes</taxon>
        <taxon>Debaryomycetaceae</taxon>
        <taxon>Kurtzmaniella</taxon>
    </lineage>
</organism>
<protein>
    <submittedName>
        <fullName evidence="3">Uncharacterized protein</fullName>
    </submittedName>
</protein>
<dbReference type="PANTHER" id="PTHR38407">
    <property type="entry name" value="PROTEIN IVY1"/>
    <property type="match status" value="1"/>
</dbReference>
<gene>
    <name evidence="3" type="ORF">CLIB1423_02S02014</name>
</gene>
<keyword evidence="4" id="KW-1185">Reference proteome</keyword>
<dbReference type="GO" id="GO:0042144">
    <property type="term" value="P:vacuole fusion, non-autophagic"/>
    <property type="evidence" value="ECO:0007669"/>
    <property type="project" value="InterPro"/>
</dbReference>
<dbReference type="GO" id="GO:0000329">
    <property type="term" value="C:fungal-type vacuole membrane"/>
    <property type="evidence" value="ECO:0007669"/>
    <property type="project" value="InterPro"/>
</dbReference>
<evidence type="ECO:0000313" key="4">
    <source>
        <dbReference type="Proteomes" id="UP000837801"/>
    </source>
</evidence>
<proteinExistence type="predicted"/>
<dbReference type="InterPro" id="IPR037470">
    <property type="entry name" value="IVY1"/>
</dbReference>
<feature type="region of interest" description="Disordered" evidence="2">
    <location>
        <begin position="354"/>
        <end position="451"/>
    </location>
</feature>
<feature type="compositionally biased region" description="Polar residues" evidence="2">
    <location>
        <begin position="362"/>
        <end position="372"/>
    </location>
</feature>
<dbReference type="OrthoDB" id="5594612at2759"/>
<feature type="compositionally biased region" description="Acidic residues" evidence="2">
    <location>
        <begin position="417"/>
        <end position="436"/>
    </location>
</feature>
<dbReference type="EMBL" id="CAKXYY010000002">
    <property type="protein sequence ID" value="CAH2350653.1"/>
    <property type="molecule type" value="Genomic_DNA"/>
</dbReference>
<feature type="coiled-coil region" evidence="1">
    <location>
        <begin position="225"/>
        <end position="252"/>
    </location>
</feature>
<comment type="caution">
    <text evidence="3">The sequence shown here is derived from an EMBL/GenBank/DDBJ whole genome shotgun (WGS) entry which is preliminary data.</text>
</comment>
<dbReference type="Proteomes" id="UP000837801">
    <property type="component" value="Unassembled WGS sequence"/>
</dbReference>
<feature type="region of interest" description="Disordered" evidence="2">
    <location>
        <begin position="327"/>
        <end position="346"/>
    </location>
</feature>
<sequence length="451" mass="50699">MNPSEPRSAASSSHGSKTNHQHPPEHLSEFFSFISNTKGSNESQNSGVPVALPSVAASNASSSGASGHRVIRRTSLNTIDTFTSFSPSVLDLPNILTSKDFETTVSTYSKVISKAQGLQKALDEVSRATSEFGQALEDSINENPKIQNPRSVRDGINNAGGLQILISTNQQILGRLIGENFEKPLRSELEKLKYEYQQNHIYYQQEIRSRSKILREQELKNIKLSKSKTRNISEYKNNLVELTKQVEEIDRLKYGYYHEINLMLEKFNQDQLLTRTGSLVRAQLEIYEGIAKKGWSGGGLDDLLSVSPDLFTQDSDLRDQAIQEEDENELEHLHGSESDREDEDTELADADRTFQYEGDAVDTSSVRDSPNPGSLLEESSPRVIDRSMDESFSLPVVNNSNSLLGIRHSQSDKNEQEIPEQDQLQEEEEEEGEEDKDNQLHHTENLLSEIE</sequence>